<dbReference type="GO" id="GO:0003677">
    <property type="term" value="F:DNA binding"/>
    <property type="evidence" value="ECO:0007669"/>
    <property type="project" value="UniProtKB-KW"/>
</dbReference>
<organism evidence="4 5">
    <name type="scientific">Acyrthosiphon pisum</name>
    <name type="common">Pea aphid</name>
    <dbReference type="NCBI Taxonomy" id="7029"/>
    <lineage>
        <taxon>Eukaryota</taxon>
        <taxon>Metazoa</taxon>
        <taxon>Ecdysozoa</taxon>
        <taxon>Arthropoda</taxon>
        <taxon>Hexapoda</taxon>
        <taxon>Insecta</taxon>
        <taxon>Pterygota</taxon>
        <taxon>Neoptera</taxon>
        <taxon>Paraneoptera</taxon>
        <taxon>Hemiptera</taxon>
        <taxon>Sternorrhyncha</taxon>
        <taxon>Aphidomorpha</taxon>
        <taxon>Aphidoidea</taxon>
        <taxon>Aphididae</taxon>
        <taxon>Macrosiphini</taxon>
        <taxon>Acyrthosiphon</taxon>
    </lineage>
</organism>
<keyword evidence="2" id="KW-0238">DNA-binding</keyword>
<dbReference type="OrthoDB" id="6613864at2759"/>
<dbReference type="Pfam" id="PF03184">
    <property type="entry name" value="DDE_1"/>
    <property type="match status" value="1"/>
</dbReference>
<dbReference type="InterPro" id="IPR004875">
    <property type="entry name" value="DDE_SF_endonuclease_dom"/>
</dbReference>
<name>A0A8R2D6E5_ACYPI</name>
<feature type="domain" description="HTH CENPB-type" evidence="3">
    <location>
        <begin position="1"/>
        <end position="67"/>
    </location>
</feature>
<evidence type="ECO:0000313" key="4">
    <source>
        <dbReference type="EnsemblMetazoa" id="XP_016663781.2"/>
    </source>
</evidence>
<dbReference type="GeneID" id="107885011"/>
<dbReference type="PANTHER" id="PTHR19303">
    <property type="entry name" value="TRANSPOSON"/>
    <property type="match status" value="1"/>
</dbReference>
<dbReference type="RefSeq" id="XP_016663781.2">
    <property type="nucleotide sequence ID" value="XM_016808292.2"/>
</dbReference>
<dbReference type="AlphaFoldDB" id="A0A8R2D6E5"/>
<dbReference type="InterPro" id="IPR006600">
    <property type="entry name" value="HTH_CenpB_DNA-bd_dom"/>
</dbReference>
<dbReference type="Gene3D" id="1.10.10.60">
    <property type="entry name" value="Homeodomain-like"/>
    <property type="match status" value="1"/>
</dbReference>
<sequence length="268" mass="31011">MEKSDHEDIDNALLKWFKTQRSFNIPINGPILQEKANDLAKLLGKDFSCSSSWIQRFQVRHNITFSKVNGESASVNIEETTKWMEMVWPKLREGYDDAEIYNCETCSGGKMSKERLTVLVCANMTGTSKKKLFVIGKSKTPRCFKNVKSLPVIYEANKRAWITSELCDRFLRKWDSELKRKREKILLLIDNCPSYTKLNDLHLQSTSTTLNIQENNFDYPNFENFVDIDTEVATTGILSDEDIVSTISKPNEEEEEEEEDKLMKIKII</sequence>
<reference evidence="4" key="2">
    <citation type="submission" date="2022-06" db="UniProtKB">
        <authorList>
            <consortium name="EnsemblMetazoa"/>
        </authorList>
    </citation>
    <scope>IDENTIFICATION</scope>
</reference>
<keyword evidence="5" id="KW-1185">Reference proteome</keyword>
<dbReference type="InterPro" id="IPR009057">
    <property type="entry name" value="Homeodomain-like_sf"/>
</dbReference>
<dbReference type="EnsemblMetazoa" id="XM_016808292.2">
    <property type="protein sequence ID" value="XP_016663781.2"/>
    <property type="gene ID" value="LOC107885011"/>
</dbReference>
<reference evidence="5" key="1">
    <citation type="submission" date="2010-06" db="EMBL/GenBank/DDBJ databases">
        <authorList>
            <person name="Jiang H."/>
            <person name="Abraham K."/>
            <person name="Ali S."/>
            <person name="Alsbrooks S.L."/>
            <person name="Anim B.N."/>
            <person name="Anosike U.S."/>
            <person name="Attaway T."/>
            <person name="Bandaranaike D.P."/>
            <person name="Battles P.K."/>
            <person name="Bell S.N."/>
            <person name="Bell A.V."/>
            <person name="Beltran B."/>
            <person name="Bickham C."/>
            <person name="Bustamante Y."/>
            <person name="Caleb T."/>
            <person name="Canada A."/>
            <person name="Cardenas V."/>
            <person name="Carter K."/>
            <person name="Chacko J."/>
            <person name="Chandrabose M.N."/>
            <person name="Chavez D."/>
            <person name="Chavez A."/>
            <person name="Chen L."/>
            <person name="Chu H.-S."/>
            <person name="Claassen K.J."/>
            <person name="Cockrell R."/>
            <person name="Collins M."/>
            <person name="Cooper J.A."/>
            <person name="Cree A."/>
            <person name="Curry S.M."/>
            <person name="Da Y."/>
            <person name="Dao M.D."/>
            <person name="Das B."/>
            <person name="Davila M.-L."/>
            <person name="Davy-Carroll L."/>
            <person name="Denson S."/>
            <person name="Dinh H."/>
            <person name="Ebong V.E."/>
            <person name="Edwards J.R."/>
            <person name="Egan A."/>
            <person name="El-Daye J."/>
            <person name="Escobedo L."/>
            <person name="Fernandez S."/>
            <person name="Fernando P.R."/>
            <person name="Flagg N."/>
            <person name="Forbes L.D."/>
            <person name="Fowler R.G."/>
            <person name="Fu Q."/>
            <person name="Gabisi R.A."/>
            <person name="Ganer J."/>
            <person name="Garbino Pronczuk A."/>
            <person name="Garcia R.M."/>
            <person name="Garner T."/>
            <person name="Garrett T.E."/>
            <person name="Gonzalez D.A."/>
            <person name="Hamid H."/>
            <person name="Hawkins E.S."/>
            <person name="Hirani K."/>
            <person name="Hogues M.E."/>
            <person name="Hollins B."/>
            <person name="Hsiao C.-H."/>
            <person name="Jabil R."/>
            <person name="James M.L."/>
            <person name="Jhangiani S.N."/>
            <person name="Johnson B."/>
            <person name="Johnson Q."/>
            <person name="Joshi V."/>
            <person name="Kalu J.B."/>
            <person name="Kam C."/>
            <person name="Kashfia A."/>
            <person name="Keebler J."/>
            <person name="Kisamo H."/>
            <person name="Kovar C.L."/>
            <person name="Lago L.A."/>
            <person name="Lai C.-Y."/>
            <person name="Laidlaw J."/>
            <person name="Lara F."/>
            <person name="Le T.-K."/>
            <person name="Lee S.L."/>
            <person name="Legall F.H."/>
            <person name="Lemon S.J."/>
            <person name="Lewis L.R."/>
            <person name="Li B."/>
            <person name="Liu Y."/>
            <person name="Liu Y.-S."/>
            <person name="Lopez J."/>
            <person name="Lozado R.J."/>
            <person name="Lu J."/>
            <person name="Madu R.C."/>
            <person name="Maheshwari M."/>
            <person name="Maheshwari R."/>
            <person name="Malloy K."/>
            <person name="Martinez E."/>
            <person name="Mathew T."/>
            <person name="Mercado I.C."/>
            <person name="Mercado C."/>
            <person name="Meyer B."/>
            <person name="Montgomery K."/>
            <person name="Morgan M.B."/>
            <person name="Munidasa M."/>
            <person name="Nazareth L.V."/>
            <person name="Nelson J."/>
            <person name="Ng B.M."/>
            <person name="Nguyen N.B."/>
            <person name="Nguyen P.Q."/>
            <person name="Nguyen T."/>
            <person name="Obregon M."/>
            <person name="Okwuonu G.O."/>
            <person name="Onwere C.G."/>
            <person name="Orozco G."/>
            <person name="Parra A."/>
            <person name="Patel S."/>
            <person name="Patil S."/>
            <person name="Perez A."/>
            <person name="Perez Y."/>
            <person name="Pham C."/>
            <person name="Primus E.L."/>
            <person name="Pu L.-L."/>
            <person name="Puazo M."/>
            <person name="Qin X."/>
            <person name="Quiroz J.B."/>
            <person name="Reese J."/>
            <person name="Richards S."/>
            <person name="Rives C.M."/>
            <person name="Robberts R."/>
            <person name="Ruiz S.J."/>
            <person name="Ruiz M.J."/>
            <person name="Santibanez J."/>
            <person name="Schneider B.W."/>
            <person name="Sisson I."/>
            <person name="Smith M."/>
            <person name="Sodergren E."/>
            <person name="Song X.-Z."/>
            <person name="Song B.B."/>
            <person name="Summersgill H."/>
            <person name="Thelus R."/>
            <person name="Thornton R.D."/>
            <person name="Trejos Z.Y."/>
            <person name="Usmani K."/>
            <person name="Vattathil S."/>
            <person name="Villasana D."/>
            <person name="Walker D.L."/>
            <person name="Wang S."/>
            <person name="Wang K."/>
            <person name="White C.S."/>
            <person name="Williams A.C."/>
            <person name="Williamson J."/>
            <person name="Wilson K."/>
            <person name="Woghiren I.O."/>
            <person name="Woodworth J.R."/>
            <person name="Worley K.C."/>
            <person name="Wright R.A."/>
            <person name="Wu W."/>
            <person name="Young L."/>
            <person name="Zhang L."/>
            <person name="Zhang J."/>
            <person name="Zhu Y."/>
            <person name="Muzny D.M."/>
            <person name="Weinstock G."/>
            <person name="Gibbs R.A."/>
        </authorList>
    </citation>
    <scope>NUCLEOTIDE SEQUENCE [LARGE SCALE GENOMIC DNA]</scope>
    <source>
        <strain evidence="5">LSR1</strain>
    </source>
</reference>
<comment type="subcellular location">
    <subcellularLocation>
        <location evidence="1">Nucleus</location>
    </subcellularLocation>
</comment>
<dbReference type="SMART" id="SM00674">
    <property type="entry name" value="CENPB"/>
    <property type="match status" value="1"/>
</dbReference>
<protein>
    <recommendedName>
        <fullName evidence="3">HTH CENPB-type domain-containing protein</fullName>
    </recommendedName>
</protein>
<evidence type="ECO:0000313" key="5">
    <source>
        <dbReference type="Proteomes" id="UP000007819"/>
    </source>
</evidence>
<dbReference type="Pfam" id="PF03221">
    <property type="entry name" value="HTH_Tnp_Tc5"/>
    <property type="match status" value="1"/>
</dbReference>
<dbReference type="InterPro" id="IPR050863">
    <property type="entry name" value="CenT-Element_Derived"/>
</dbReference>
<dbReference type="SUPFAM" id="SSF46689">
    <property type="entry name" value="Homeodomain-like"/>
    <property type="match status" value="1"/>
</dbReference>
<accession>A0A8R2D6E5</accession>
<dbReference type="KEGG" id="api:107885011"/>
<dbReference type="GO" id="GO:0005634">
    <property type="term" value="C:nucleus"/>
    <property type="evidence" value="ECO:0007669"/>
    <property type="project" value="UniProtKB-SubCell"/>
</dbReference>
<evidence type="ECO:0000256" key="1">
    <source>
        <dbReference type="ARBA" id="ARBA00004123"/>
    </source>
</evidence>
<evidence type="ECO:0000256" key="2">
    <source>
        <dbReference type="ARBA" id="ARBA00023125"/>
    </source>
</evidence>
<dbReference type="PANTHER" id="PTHR19303:SF73">
    <property type="entry name" value="PROTEIN PDC2"/>
    <property type="match status" value="1"/>
</dbReference>
<proteinExistence type="predicted"/>
<dbReference type="PROSITE" id="PS51253">
    <property type="entry name" value="HTH_CENPB"/>
    <property type="match status" value="1"/>
</dbReference>
<dbReference type="Proteomes" id="UP000007819">
    <property type="component" value="Chromosome X"/>
</dbReference>
<evidence type="ECO:0000259" key="3">
    <source>
        <dbReference type="PROSITE" id="PS51253"/>
    </source>
</evidence>